<dbReference type="PRINTS" id="PR00111">
    <property type="entry name" value="ABHYDROLASE"/>
</dbReference>
<protein>
    <recommendedName>
        <fullName evidence="2">AB hydrolase-1 domain-containing protein</fullName>
    </recommendedName>
</protein>
<dbReference type="EMBL" id="UINC01003406">
    <property type="protein sequence ID" value="SVA06058.1"/>
    <property type="molecule type" value="Genomic_DNA"/>
</dbReference>
<dbReference type="InterPro" id="IPR029058">
    <property type="entry name" value="AB_hydrolase_fold"/>
</dbReference>
<evidence type="ECO:0000313" key="3">
    <source>
        <dbReference type="EMBL" id="SVA06058.1"/>
    </source>
</evidence>
<reference evidence="3" key="1">
    <citation type="submission" date="2018-05" db="EMBL/GenBank/DDBJ databases">
        <authorList>
            <person name="Lanie J.A."/>
            <person name="Ng W.-L."/>
            <person name="Kazmierczak K.M."/>
            <person name="Andrzejewski T.M."/>
            <person name="Davidsen T.M."/>
            <person name="Wayne K.J."/>
            <person name="Tettelin H."/>
            <person name="Glass J.I."/>
            <person name="Rusch D."/>
            <person name="Podicherti R."/>
            <person name="Tsui H.-C.T."/>
            <person name="Winkler M.E."/>
        </authorList>
    </citation>
    <scope>NUCLEOTIDE SEQUENCE</scope>
</reference>
<feature type="domain" description="AB hydrolase-1" evidence="2">
    <location>
        <begin position="21"/>
        <end position="252"/>
    </location>
</feature>
<dbReference type="AlphaFoldDB" id="A0A381SRV1"/>
<dbReference type="Gene3D" id="3.40.50.1820">
    <property type="entry name" value="alpha/beta hydrolase"/>
    <property type="match status" value="1"/>
</dbReference>
<proteinExistence type="predicted"/>
<dbReference type="InterPro" id="IPR000073">
    <property type="entry name" value="AB_hydrolase_1"/>
</dbReference>
<organism evidence="3">
    <name type="scientific">marine metagenome</name>
    <dbReference type="NCBI Taxonomy" id="408172"/>
    <lineage>
        <taxon>unclassified sequences</taxon>
        <taxon>metagenomes</taxon>
        <taxon>ecological metagenomes</taxon>
    </lineage>
</organism>
<accession>A0A381SRV1</accession>
<sequence>MPTANLNGINVYYESHGDGFPLVFAYGIGGNTTEWEPQIPAFSERYRFIVWDPRGHGRSDSPPDADQYTQEIFAQDLKGLLDHLGIERAYVGGLSMGGGIATRFAILHPERVAALLIIDSFSASGLETPQVNRRMREEIIRLAETEGMQAVADYSMENNPNISRTAGLGETLKERIVQMYLTLDPVGYAHSTRMILNAVFDGGFLEGIKAPTLVLAGREDGALDACRYIHEKIVGSQLSVIPDAGHLSNLDQPQDFNRAVLEFLATVDRSRESQTVGI</sequence>
<evidence type="ECO:0000256" key="1">
    <source>
        <dbReference type="ARBA" id="ARBA00022801"/>
    </source>
</evidence>
<dbReference type="GO" id="GO:0016787">
    <property type="term" value="F:hydrolase activity"/>
    <property type="evidence" value="ECO:0007669"/>
    <property type="project" value="UniProtKB-KW"/>
</dbReference>
<dbReference type="PANTHER" id="PTHR43798">
    <property type="entry name" value="MONOACYLGLYCEROL LIPASE"/>
    <property type="match status" value="1"/>
</dbReference>
<dbReference type="GO" id="GO:0016020">
    <property type="term" value="C:membrane"/>
    <property type="evidence" value="ECO:0007669"/>
    <property type="project" value="TreeGrafter"/>
</dbReference>
<evidence type="ECO:0000259" key="2">
    <source>
        <dbReference type="Pfam" id="PF00561"/>
    </source>
</evidence>
<dbReference type="SUPFAM" id="SSF53474">
    <property type="entry name" value="alpha/beta-Hydrolases"/>
    <property type="match status" value="1"/>
</dbReference>
<dbReference type="InterPro" id="IPR000639">
    <property type="entry name" value="Epox_hydrolase-like"/>
</dbReference>
<dbReference type="PANTHER" id="PTHR43798:SF31">
    <property type="entry name" value="AB HYDROLASE SUPERFAMILY PROTEIN YCLE"/>
    <property type="match status" value="1"/>
</dbReference>
<dbReference type="Pfam" id="PF00561">
    <property type="entry name" value="Abhydrolase_1"/>
    <property type="match status" value="1"/>
</dbReference>
<name>A0A381SRV1_9ZZZZ</name>
<gene>
    <name evidence="3" type="ORF">METZ01_LOCUS58912</name>
</gene>
<keyword evidence="1" id="KW-0378">Hydrolase</keyword>
<dbReference type="InterPro" id="IPR050266">
    <property type="entry name" value="AB_hydrolase_sf"/>
</dbReference>
<dbReference type="PRINTS" id="PR00412">
    <property type="entry name" value="EPOXHYDRLASE"/>
</dbReference>